<evidence type="ECO:0000259" key="1">
    <source>
        <dbReference type="PROSITE" id="PS50878"/>
    </source>
</evidence>
<sequence>MILMRNSIEVKYEIINEVKSLAQDCICEISAIKLLLRPKPIVLIAIYRSPSYNSGENWNQFISIINEALLKVDPLVNEIYIIGDFNVNLIEKTNRSLELTDLFEAANLFPIFNDSTRKNLISGKDSAIDNIFSNNLCISSKEIIRNFSLFDHDILKITIERKKQNSKTKYKLGRKLDNANLEALKNVILRESWYEVINESNVNVAYENFISTLNFHLDSVCPVVKSKIAQKKSKKTVWSNEVQYYENLIALAEMSLKLGNVSNQEATHKSIKKFKKNLKKAYDNSVIRANDEIIHKATNISKTTWNIISKAKNELKSKPSLSLKINGEISDDMLKIANEFNTFFLEIPQKIAQSLDPCIFDLSTVVKTESSVFLYDCTPSEIEKHIGTLNNKKSTGVDDVNLEGNIISSKRGIVSEGVPQGSIFGPNMFILYSNCIRLILKASLAEVVLYVDDTTILIPGKSMEEIQSKTTQVLEKVYMFFSSLGLALNLEKTIWLVFNNSKNEVLNLLVKDIPISNSLDVKFLGLHISSKLKWTNQVNAIAKNLRREFKRGL</sequence>
<reference evidence="2" key="2">
    <citation type="journal article" date="2023" name="BMC Genomics">
        <title>Pest status, molecular evolution, and epigenetic factors derived from the genome assembly of Frankliniella fusca, a thysanopteran phytovirus vector.</title>
        <authorList>
            <person name="Catto M.A."/>
            <person name="Labadie P.E."/>
            <person name="Jacobson A.L."/>
            <person name="Kennedy G.G."/>
            <person name="Srinivasan R."/>
            <person name="Hunt B.G."/>
        </authorList>
    </citation>
    <scope>NUCLEOTIDE SEQUENCE</scope>
    <source>
        <strain evidence="2">PL_HMW_Pooled</strain>
    </source>
</reference>
<dbReference type="AlphaFoldDB" id="A0AAE1HVM4"/>
<dbReference type="PROSITE" id="PS50878">
    <property type="entry name" value="RT_POL"/>
    <property type="match status" value="1"/>
</dbReference>
<dbReference type="Proteomes" id="UP001219518">
    <property type="component" value="Unassembled WGS sequence"/>
</dbReference>
<dbReference type="SUPFAM" id="SSF56219">
    <property type="entry name" value="DNase I-like"/>
    <property type="match status" value="1"/>
</dbReference>
<proteinExistence type="predicted"/>
<dbReference type="InterPro" id="IPR000477">
    <property type="entry name" value="RT_dom"/>
</dbReference>
<reference evidence="2" key="1">
    <citation type="submission" date="2021-07" db="EMBL/GenBank/DDBJ databases">
        <authorList>
            <person name="Catto M.A."/>
            <person name="Jacobson A."/>
            <person name="Kennedy G."/>
            <person name="Labadie P."/>
            <person name="Hunt B.G."/>
            <person name="Srinivasan R."/>
        </authorList>
    </citation>
    <scope>NUCLEOTIDE SEQUENCE</scope>
    <source>
        <strain evidence="2">PL_HMW_Pooled</strain>
        <tissue evidence="2">Head</tissue>
    </source>
</reference>
<evidence type="ECO:0000313" key="3">
    <source>
        <dbReference type="Proteomes" id="UP001219518"/>
    </source>
</evidence>
<accession>A0AAE1HVM4</accession>
<protein>
    <submittedName>
        <fullName evidence="2">Retrovirus-related Pol polyprotein from type-1 retrotransposable element R1 2</fullName>
    </submittedName>
</protein>
<feature type="domain" description="Reverse transcriptase" evidence="1">
    <location>
        <begin position="267"/>
        <end position="528"/>
    </location>
</feature>
<dbReference type="EMBL" id="JAHWGI010001289">
    <property type="protein sequence ID" value="KAK3927585.1"/>
    <property type="molecule type" value="Genomic_DNA"/>
</dbReference>
<dbReference type="Gene3D" id="3.60.10.10">
    <property type="entry name" value="Endonuclease/exonuclease/phosphatase"/>
    <property type="match status" value="1"/>
</dbReference>
<comment type="caution">
    <text evidence="2">The sequence shown here is derived from an EMBL/GenBank/DDBJ whole genome shotgun (WGS) entry which is preliminary data.</text>
</comment>
<dbReference type="PANTHER" id="PTHR47510:SF3">
    <property type="entry name" value="ENDO_EXONUCLEASE_PHOSPHATASE DOMAIN-CONTAINING PROTEIN"/>
    <property type="match status" value="1"/>
</dbReference>
<evidence type="ECO:0000313" key="2">
    <source>
        <dbReference type="EMBL" id="KAK3927585.1"/>
    </source>
</evidence>
<dbReference type="Pfam" id="PF00078">
    <property type="entry name" value="RVT_1"/>
    <property type="match status" value="1"/>
</dbReference>
<name>A0AAE1HVM4_9NEOP</name>
<gene>
    <name evidence="2" type="ORF">KUF71_015870</name>
</gene>
<organism evidence="2 3">
    <name type="scientific">Frankliniella fusca</name>
    <dbReference type="NCBI Taxonomy" id="407009"/>
    <lineage>
        <taxon>Eukaryota</taxon>
        <taxon>Metazoa</taxon>
        <taxon>Ecdysozoa</taxon>
        <taxon>Arthropoda</taxon>
        <taxon>Hexapoda</taxon>
        <taxon>Insecta</taxon>
        <taxon>Pterygota</taxon>
        <taxon>Neoptera</taxon>
        <taxon>Paraneoptera</taxon>
        <taxon>Thysanoptera</taxon>
        <taxon>Terebrantia</taxon>
        <taxon>Thripoidea</taxon>
        <taxon>Thripidae</taxon>
        <taxon>Frankliniella</taxon>
    </lineage>
</organism>
<dbReference type="InterPro" id="IPR036691">
    <property type="entry name" value="Endo/exonu/phosph_ase_sf"/>
</dbReference>
<keyword evidence="3" id="KW-1185">Reference proteome</keyword>
<dbReference type="PANTHER" id="PTHR47510">
    <property type="entry name" value="REVERSE TRANSCRIPTASE DOMAIN-CONTAINING PROTEIN"/>
    <property type="match status" value="1"/>
</dbReference>